<organism evidence="1 2">
    <name type="scientific">Hexamita inflata</name>
    <dbReference type="NCBI Taxonomy" id="28002"/>
    <lineage>
        <taxon>Eukaryota</taxon>
        <taxon>Metamonada</taxon>
        <taxon>Diplomonadida</taxon>
        <taxon>Hexamitidae</taxon>
        <taxon>Hexamitinae</taxon>
        <taxon>Hexamita</taxon>
    </lineage>
</organism>
<sequence length="129" mass="15400">MIVQQYTQYTEQDITTQIIKLLSNLYKSWIKKIIGTIAYILRPGNFVVTITKIEKIAYVLCFITLLIYCGYDSCDNGKQNDAQLYYIQWWALEMLFRIRKKNEVYYLNLTYITIRLNNELGLHPHQYTP</sequence>
<gene>
    <name evidence="1" type="ORF">HINF_LOCUS9861</name>
</gene>
<keyword evidence="2" id="KW-1185">Reference proteome</keyword>
<reference evidence="1 2" key="1">
    <citation type="submission" date="2024-07" db="EMBL/GenBank/DDBJ databases">
        <authorList>
            <person name="Akdeniz Z."/>
        </authorList>
    </citation>
    <scope>NUCLEOTIDE SEQUENCE [LARGE SCALE GENOMIC DNA]</scope>
</reference>
<proteinExistence type="predicted"/>
<comment type="caution">
    <text evidence="1">The sequence shown here is derived from an EMBL/GenBank/DDBJ whole genome shotgun (WGS) entry which is preliminary data.</text>
</comment>
<evidence type="ECO:0000313" key="2">
    <source>
        <dbReference type="Proteomes" id="UP001642409"/>
    </source>
</evidence>
<dbReference type="EMBL" id="CAXDID020000021">
    <property type="protein sequence ID" value="CAL5987375.1"/>
    <property type="molecule type" value="Genomic_DNA"/>
</dbReference>
<accession>A0ABP1H6J8</accession>
<dbReference type="Proteomes" id="UP001642409">
    <property type="component" value="Unassembled WGS sequence"/>
</dbReference>
<name>A0ABP1H6J8_9EUKA</name>
<protein>
    <submittedName>
        <fullName evidence="1">Hypothetical_protein</fullName>
    </submittedName>
</protein>
<evidence type="ECO:0000313" key="1">
    <source>
        <dbReference type="EMBL" id="CAL5987375.1"/>
    </source>
</evidence>